<reference evidence="2 3" key="1">
    <citation type="journal article" date="2013" name="J. Bacteriol.">
        <title>Roles of HynAB and Ech, the only two hydrogenases found in the model sulfate reducer Desulfovibrio gigas.</title>
        <authorList>
            <person name="Morais-Silva F.O."/>
            <person name="Santos C.I."/>
            <person name="Rodrigues R."/>
            <person name="Pereira I.A."/>
            <person name="Rodrigues-Pousada C."/>
        </authorList>
    </citation>
    <scope>NUCLEOTIDE SEQUENCE [LARGE SCALE GENOMIC DNA]</scope>
    <source>
        <strain evidence="3">ATCC 19364 / DSM 1382 / NCIMB 9332 / VKM B-1759</strain>
    </source>
</reference>
<reference evidence="3" key="2">
    <citation type="submission" date="2013-07" db="EMBL/GenBank/DDBJ databases">
        <authorList>
            <person name="Morais-Silva F.O."/>
            <person name="Rezende A.M."/>
            <person name="Pimentel C."/>
            <person name="Resende D.M."/>
            <person name="Santos C.I."/>
            <person name="Clemente C."/>
            <person name="de Oliveira L.M."/>
            <person name="da Silva S.M."/>
            <person name="Costa D.A."/>
            <person name="Varela-Raposo A."/>
            <person name="Horacio E.C.A."/>
            <person name="Matos M."/>
            <person name="Flores O."/>
            <person name="Ruiz J.C."/>
            <person name="Rodrigues-Pousada C."/>
        </authorList>
    </citation>
    <scope>NUCLEOTIDE SEQUENCE [LARGE SCALE GENOMIC DNA]</scope>
    <source>
        <strain evidence="3">ATCC 19364 / DSM 1382 / NCIMB 9332 / VKM B-1759</strain>
    </source>
</reference>
<dbReference type="EMBL" id="CP006585">
    <property type="protein sequence ID" value="AGW12996.1"/>
    <property type="molecule type" value="Genomic_DNA"/>
</dbReference>
<sequence>MHHFKTKLYILSGLARGGLPESETSPAKKHGDRHRSWRLRRR</sequence>
<feature type="compositionally biased region" description="Basic residues" evidence="1">
    <location>
        <begin position="27"/>
        <end position="42"/>
    </location>
</feature>
<gene>
    <name evidence="2" type="ORF">DGI_1129</name>
</gene>
<keyword evidence="3" id="KW-1185">Reference proteome</keyword>
<name>T2GA44_MEGG1</name>
<proteinExistence type="predicted"/>
<evidence type="ECO:0000313" key="2">
    <source>
        <dbReference type="EMBL" id="AGW12996.1"/>
    </source>
</evidence>
<organism evidence="2 3">
    <name type="scientific">Megalodesulfovibrio gigas (strain ATCC 19364 / DSM 1382 / NCIMB 9332 / VKM B-1759)</name>
    <name type="common">Desulfovibrio gigas</name>
    <dbReference type="NCBI Taxonomy" id="1121448"/>
    <lineage>
        <taxon>Bacteria</taxon>
        <taxon>Pseudomonadati</taxon>
        <taxon>Thermodesulfobacteriota</taxon>
        <taxon>Desulfovibrionia</taxon>
        <taxon>Desulfovibrionales</taxon>
        <taxon>Desulfovibrionaceae</taxon>
        <taxon>Megalodesulfovibrio</taxon>
    </lineage>
</organism>
<evidence type="ECO:0000313" key="3">
    <source>
        <dbReference type="Proteomes" id="UP000016587"/>
    </source>
</evidence>
<dbReference type="Proteomes" id="UP000016587">
    <property type="component" value="Chromosome"/>
</dbReference>
<dbReference type="PATRIC" id="fig|1121448.10.peg.1130"/>
<dbReference type="HOGENOM" id="CLU_3250446_0_0_7"/>
<dbReference type="STRING" id="1121448.DGI_1129"/>
<dbReference type="KEGG" id="dgg:DGI_1129"/>
<protein>
    <submittedName>
        <fullName evidence="2">Uncharacterized protein</fullName>
    </submittedName>
</protein>
<accession>T2GA44</accession>
<feature type="region of interest" description="Disordered" evidence="1">
    <location>
        <begin position="15"/>
        <end position="42"/>
    </location>
</feature>
<dbReference type="AlphaFoldDB" id="T2GA44"/>
<evidence type="ECO:0000256" key="1">
    <source>
        <dbReference type="SAM" id="MobiDB-lite"/>
    </source>
</evidence>